<dbReference type="AlphaFoldDB" id="A0AAE1CU10"/>
<evidence type="ECO:0000313" key="2">
    <source>
        <dbReference type="Proteomes" id="UP001283361"/>
    </source>
</evidence>
<keyword evidence="2" id="KW-1185">Reference proteome</keyword>
<evidence type="ECO:0000313" key="1">
    <source>
        <dbReference type="EMBL" id="KAK3734647.1"/>
    </source>
</evidence>
<comment type="caution">
    <text evidence="1">The sequence shown here is derived from an EMBL/GenBank/DDBJ whole genome shotgun (WGS) entry which is preliminary data.</text>
</comment>
<dbReference type="EMBL" id="JAWDGP010006844">
    <property type="protein sequence ID" value="KAK3734647.1"/>
    <property type="molecule type" value="Genomic_DNA"/>
</dbReference>
<protein>
    <submittedName>
        <fullName evidence="1">Uncharacterized protein</fullName>
    </submittedName>
</protein>
<proteinExistence type="predicted"/>
<name>A0AAE1CU10_9GAST</name>
<dbReference type="Proteomes" id="UP001283361">
    <property type="component" value="Unassembled WGS sequence"/>
</dbReference>
<organism evidence="1 2">
    <name type="scientific">Elysia crispata</name>
    <name type="common">lettuce slug</name>
    <dbReference type="NCBI Taxonomy" id="231223"/>
    <lineage>
        <taxon>Eukaryota</taxon>
        <taxon>Metazoa</taxon>
        <taxon>Spiralia</taxon>
        <taxon>Lophotrochozoa</taxon>
        <taxon>Mollusca</taxon>
        <taxon>Gastropoda</taxon>
        <taxon>Heterobranchia</taxon>
        <taxon>Euthyneura</taxon>
        <taxon>Panpulmonata</taxon>
        <taxon>Sacoglossa</taxon>
        <taxon>Placobranchoidea</taxon>
        <taxon>Plakobranchidae</taxon>
        <taxon>Elysia</taxon>
    </lineage>
</organism>
<accession>A0AAE1CU10</accession>
<gene>
    <name evidence="1" type="ORF">RRG08_003554</name>
</gene>
<reference evidence="1" key="1">
    <citation type="journal article" date="2023" name="G3 (Bethesda)">
        <title>A reference genome for the long-term kleptoplast-retaining sea slug Elysia crispata morphotype clarki.</title>
        <authorList>
            <person name="Eastman K.E."/>
            <person name="Pendleton A.L."/>
            <person name="Shaikh M.A."/>
            <person name="Suttiyut T."/>
            <person name="Ogas R."/>
            <person name="Tomko P."/>
            <person name="Gavelis G."/>
            <person name="Widhalm J.R."/>
            <person name="Wisecaver J.H."/>
        </authorList>
    </citation>
    <scope>NUCLEOTIDE SEQUENCE</scope>
    <source>
        <strain evidence="1">ECLA1</strain>
    </source>
</reference>
<sequence>MVEYLIRWLHPVENCASPHRRVSGYKLEHQSFRESNSVFNESRSIQKLFPLLRDPRERKLLIVGSSTLPVALPSLPHG</sequence>